<dbReference type="PANTHER" id="PTHR43792:SF1">
    <property type="entry name" value="N-ACETYLTRANSFERASE DOMAIN-CONTAINING PROTEIN"/>
    <property type="match status" value="1"/>
</dbReference>
<dbReference type="Proteomes" id="UP000193104">
    <property type="component" value="Unassembled WGS sequence"/>
</dbReference>
<evidence type="ECO:0000313" key="2">
    <source>
        <dbReference type="EMBL" id="ORM73548.1"/>
    </source>
</evidence>
<evidence type="ECO:0000259" key="1">
    <source>
        <dbReference type="PROSITE" id="PS51186"/>
    </source>
</evidence>
<dbReference type="GO" id="GO:0016747">
    <property type="term" value="F:acyltransferase activity, transferring groups other than amino-acyl groups"/>
    <property type="evidence" value="ECO:0007669"/>
    <property type="project" value="InterPro"/>
</dbReference>
<accession>A0A1X1DA67</accession>
<dbReference type="EMBL" id="MLFS01000019">
    <property type="protein sequence ID" value="ORM73548.1"/>
    <property type="molecule type" value="Genomic_DNA"/>
</dbReference>
<dbReference type="PROSITE" id="PS51186">
    <property type="entry name" value="GNAT"/>
    <property type="match status" value="1"/>
</dbReference>
<protein>
    <submittedName>
        <fullName evidence="2">GNAT family N-acetyltransferase</fullName>
    </submittedName>
</protein>
<dbReference type="InterPro" id="IPR000182">
    <property type="entry name" value="GNAT_dom"/>
</dbReference>
<dbReference type="Pfam" id="PF13302">
    <property type="entry name" value="Acetyltransf_3"/>
    <property type="match status" value="1"/>
</dbReference>
<evidence type="ECO:0000313" key="3">
    <source>
        <dbReference type="Proteomes" id="UP000193104"/>
    </source>
</evidence>
<reference evidence="2 3" key="1">
    <citation type="journal article" date="2017" name="Antonie Van Leeuwenhoek">
        <title>Phylogenomic resolution of the bacterial genus Pantoea and its relationship with Erwinia and Tatumella.</title>
        <authorList>
            <person name="Palmer M."/>
            <person name="Steenkamp E.T."/>
            <person name="Coetzee M.P."/>
            <person name="Chan W.Y."/>
            <person name="van Zyl E."/>
            <person name="De Maayer P."/>
            <person name="Coutinho T.A."/>
            <person name="Blom J."/>
            <person name="Smits T.H."/>
            <person name="Duffy B."/>
            <person name="Venter S.N."/>
        </authorList>
    </citation>
    <scope>NUCLEOTIDE SEQUENCE [LARGE SCALE GENOMIC DNA]</scope>
    <source>
        <strain evidence="2 3">LMG 26277</strain>
    </source>
</reference>
<dbReference type="AlphaFoldDB" id="A0A1X1DA67"/>
<feature type="domain" description="N-acetyltransferase" evidence="1">
    <location>
        <begin position="9"/>
        <end position="174"/>
    </location>
</feature>
<gene>
    <name evidence="2" type="ORF">HA48_08925</name>
</gene>
<dbReference type="SUPFAM" id="SSF55729">
    <property type="entry name" value="Acyl-CoA N-acyltransferases (Nat)"/>
    <property type="match status" value="1"/>
</dbReference>
<dbReference type="InterPro" id="IPR051531">
    <property type="entry name" value="N-acetyltransferase"/>
</dbReference>
<dbReference type="PANTHER" id="PTHR43792">
    <property type="entry name" value="GNAT FAMILY, PUTATIVE (AFU_ORTHOLOGUE AFUA_3G00765)-RELATED-RELATED"/>
    <property type="match status" value="1"/>
</dbReference>
<proteinExistence type="predicted"/>
<sequence>MTFIRSDRLTYRPLTTADWPFFLALNQDRNVMQHISDERSAMEIRTQSFEPRLQPWRKGCHHWLCLVMRETGSDVPVGLTGFIDRGADIAEVGFILAAAFHGKGLGSASLRDIARFAFNEQGYRKLTATVTAGNEASRRTLQRVGFHQEGTLRQNYFLQGRWQDDWVFGLLPAEIR</sequence>
<dbReference type="Gene3D" id="3.40.630.30">
    <property type="match status" value="1"/>
</dbReference>
<keyword evidence="3" id="KW-1185">Reference proteome</keyword>
<dbReference type="OrthoDB" id="7852312at2"/>
<dbReference type="RefSeq" id="WP_128600734.1">
    <property type="nucleotide sequence ID" value="NZ_MLFS01000019.1"/>
</dbReference>
<name>A0A1X1DA67_9GAMM</name>
<dbReference type="InterPro" id="IPR016181">
    <property type="entry name" value="Acyl_CoA_acyltransferase"/>
</dbReference>
<keyword evidence="2" id="KW-0808">Transferase</keyword>
<comment type="caution">
    <text evidence="2">The sequence shown here is derived from an EMBL/GenBank/DDBJ whole genome shotgun (WGS) entry which is preliminary data.</text>
</comment>
<dbReference type="STRING" id="1076551.HA48_08925"/>
<organism evidence="2 3">
    <name type="scientific">Pantoea wallisii</name>
    <dbReference type="NCBI Taxonomy" id="1076551"/>
    <lineage>
        <taxon>Bacteria</taxon>
        <taxon>Pseudomonadati</taxon>
        <taxon>Pseudomonadota</taxon>
        <taxon>Gammaproteobacteria</taxon>
        <taxon>Enterobacterales</taxon>
        <taxon>Erwiniaceae</taxon>
        <taxon>Pantoea</taxon>
    </lineage>
</organism>